<dbReference type="Gene3D" id="4.10.80.30">
    <property type="entry name" value="DNA polymerase, domain 6"/>
    <property type="match status" value="1"/>
</dbReference>
<evidence type="ECO:0000313" key="5">
    <source>
        <dbReference type="EMBL" id="GHN34310.1"/>
    </source>
</evidence>
<evidence type="ECO:0000256" key="1">
    <source>
        <dbReference type="ARBA" id="ARBA00010266"/>
    </source>
</evidence>
<feature type="chain" id="PRO_5044874175" evidence="3">
    <location>
        <begin position="20"/>
        <end position="401"/>
    </location>
</feature>
<feature type="domain" description="Mannosyl-glycoprotein endo-beta-N-acetylglucosamidase-like" evidence="4">
    <location>
        <begin position="26"/>
        <end position="195"/>
    </location>
</feature>
<dbReference type="AlphaFoldDB" id="A0ABD0AH30"/>
<protein>
    <submittedName>
        <fullName evidence="5">N-acetylmuramidase</fullName>
    </submittedName>
</protein>
<name>A0ABD0AH30_9LACO</name>
<evidence type="ECO:0000256" key="3">
    <source>
        <dbReference type="SAM" id="SignalP"/>
    </source>
</evidence>
<dbReference type="InterPro" id="IPR051056">
    <property type="entry name" value="Glycosyl_Hydrolase_73"/>
</dbReference>
<dbReference type="EMBL" id="BNHY01000037">
    <property type="protein sequence ID" value="GHN34310.1"/>
    <property type="molecule type" value="Genomic_DNA"/>
</dbReference>
<comment type="similarity">
    <text evidence="1">Belongs to the glycosyl hydrolase 73 family.</text>
</comment>
<dbReference type="PANTHER" id="PTHR33308">
    <property type="entry name" value="PEPTIDOGLYCAN HYDROLASE FLGJ"/>
    <property type="match status" value="1"/>
</dbReference>
<evidence type="ECO:0000313" key="6">
    <source>
        <dbReference type="Proteomes" id="UP001054884"/>
    </source>
</evidence>
<dbReference type="Proteomes" id="UP001054884">
    <property type="component" value="Unassembled WGS sequence"/>
</dbReference>
<dbReference type="Pfam" id="PF01832">
    <property type="entry name" value="Glucosaminidase"/>
    <property type="match status" value="1"/>
</dbReference>
<dbReference type="PRINTS" id="PR01002">
    <property type="entry name" value="FLGFLGJ"/>
</dbReference>
<accession>A0ABD0AH30</accession>
<keyword evidence="3" id="KW-0732">Signal</keyword>
<evidence type="ECO:0000259" key="4">
    <source>
        <dbReference type="SMART" id="SM00047"/>
    </source>
</evidence>
<organism evidence="5 6">
    <name type="scientific">Lactobacillus delbrueckii</name>
    <dbReference type="NCBI Taxonomy" id="1584"/>
    <lineage>
        <taxon>Bacteria</taxon>
        <taxon>Bacillati</taxon>
        <taxon>Bacillota</taxon>
        <taxon>Bacilli</taxon>
        <taxon>Lactobacillales</taxon>
        <taxon>Lactobacillaceae</taxon>
        <taxon>Lactobacillus</taxon>
    </lineage>
</organism>
<dbReference type="InterPro" id="IPR024968">
    <property type="entry name" value="SlpA_C_lactobacillus"/>
</dbReference>
<dbReference type="GO" id="GO:0016787">
    <property type="term" value="F:hydrolase activity"/>
    <property type="evidence" value="ECO:0007669"/>
    <property type="project" value="UniProtKB-KW"/>
</dbReference>
<reference evidence="5 6" key="1">
    <citation type="journal article" date="2022" name="J. Dairy Sci.">
        <title>Genetic diversity of Lactobacillus delbrueckii isolated from raw milk in Hokkaido, Japan.</title>
        <authorList>
            <person name="Tsuchihashi H."/>
            <person name="Ichikawa A."/>
            <person name="Takeda M."/>
            <person name="Koizumi A."/>
            <person name="Mizoguchi C."/>
            <person name="Ishida T."/>
            <person name="Kimura K."/>
        </authorList>
    </citation>
    <scope>NUCLEOTIDE SEQUENCE [LARGE SCALE GENOMIC DNA]</scope>
    <source>
        <strain evidence="5 6">ME-791</strain>
    </source>
</reference>
<dbReference type="RefSeq" id="WP_231523506.1">
    <property type="nucleotide sequence ID" value="NZ_BNHQ01000021.1"/>
</dbReference>
<comment type="caution">
    <text evidence="5">The sequence shown here is derived from an EMBL/GenBank/DDBJ whole genome shotgun (WGS) entry which is preliminary data.</text>
</comment>
<keyword evidence="2" id="KW-0378">Hydrolase</keyword>
<dbReference type="SMART" id="SM00047">
    <property type="entry name" value="LYZ2"/>
    <property type="match status" value="1"/>
</dbReference>
<dbReference type="Pfam" id="PF03217">
    <property type="entry name" value="SlpA"/>
    <property type="match status" value="1"/>
</dbReference>
<dbReference type="InterPro" id="IPR002901">
    <property type="entry name" value="MGlyc_endo_b_GlcNAc-like_dom"/>
</dbReference>
<dbReference type="PANTHER" id="PTHR33308:SF9">
    <property type="entry name" value="PEPTIDOGLYCAN HYDROLASE FLGJ"/>
    <property type="match status" value="1"/>
</dbReference>
<evidence type="ECO:0000256" key="2">
    <source>
        <dbReference type="ARBA" id="ARBA00022801"/>
    </source>
</evidence>
<gene>
    <name evidence="5" type="primary">flgJ</name>
    <name evidence="5" type="ORF">ME791_14620</name>
</gene>
<sequence length="401" mass="43554">MKRRFLTGLATAAMLTSVAVPVTNNMFLSNQAVEASATSDAFLSKVSPQAQKTSKKYGVYASLILAQSALESGWGTSTLSTQANNFFGMKAANTWTGATYNIKTAEQDSKGKTYYITAAFRKYSSYQASFDDYGLKMRTTLGNYGSLRYSKTWLENASSASAAAKAIKAAGYATDKNYASKLINHITSYNLTKYDPVYSGTNYTAKVAKSGATYLYPTDHSVSPKKSYVTAGQTVTVTKTYTYYNGKKRMYLKGLGWINGEDLNTGSSQAPSADTSATVSGQMKILMHSAAIYTSTGAKSSVKSVKAGKSMMTYGSVTINGAKYYRINSASADQFIKASNFDGSPRKLKHNAYLYNSKGKRVGKSKWLKGSSHTVYGGSVKIKHKQYYIVGLNQYVKKGNF</sequence>
<proteinExistence type="inferred from homology"/>
<feature type="signal peptide" evidence="3">
    <location>
        <begin position="1"/>
        <end position="19"/>
    </location>
</feature>
<dbReference type="Gene3D" id="1.10.530.10">
    <property type="match status" value="1"/>
</dbReference>